<dbReference type="PANTHER" id="PTHR10721">
    <property type="entry name" value="MITOCHONDRIAL IMPORT INNER MEMBRANE TRANSLOCASE SUBUNIT TIM44"/>
    <property type="match status" value="1"/>
</dbReference>
<dbReference type="Proteomes" id="UP000007058">
    <property type="component" value="Chromosome"/>
</dbReference>
<name>Q2VYH8_PARM1</name>
<dbReference type="PANTHER" id="PTHR10721:SF1">
    <property type="entry name" value="MITOCHONDRIAL IMPORT INNER MEMBRANE TRANSLOCASE SUBUNIT TIM44"/>
    <property type="match status" value="1"/>
</dbReference>
<comment type="similarity">
    <text evidence="2">Belongs to the Tim44 family.</text>
</comment>
<dbReference type="SUPFAM" id="SSF54427">
    <property type="entry name" value="NTF2-like"/>
    <property type="match status" value="1"/>
</dbReference>
<dbReference type="EMBL" id="AP007255">
    <property type="protein sequence ID" value="BAE53347.1"/>
    <property type="molecule type" value="Genomic_DNA"/>
</dbReference>
<comment type="subcellular location">
    <subcellularLocation>
        <location evidence="1">Membrane</location>
    </subcellularLocation>
</comment>
<dbReference type="SMART" id="SM00978">
    <property type="entry name" value="Tim44"/>
    <property type="match status" value="1"/>
</dbReference>
<keyword evidence="9" id="KW-1185">Reference proteome</keyword>
<evidence type="ECO:0000256" key="4">
    <source>
        <dbReference type="ARBA" id="ARBA00023136"/>
    </source>
</evidence>
<feature type="region of interest" description="Disordered" evidence="5">
    <location>
        <begin position="1"/>
        <end position="33"/>
    </location>
</feature>
<evidence type="ECO:0000256" key="2">
    <source>
        <dbReference type="ARBA" id="ARBA00009597"/>
    </source>
</evidence>
<dbReference type="AlphaFoldDB" id="Q2VYH8"/>
<dbReference type="NCBIfam" id="NF033779">
    <property type="entry name" value="Tim44_TimA_adap"/>
    <property type="match status" value="1"/>
</dbReference>
<accession>Q2VYH8</accession>
<evidence type="ECO:0000256" key="3">
    <source>
        <dbReference type="ARBA" id="ARBA00022946"/>
    </source>
</evidence>
<dbReference type="Pfam" id="PF04280">
    <property type="entry name" value="Tim44"/>
    <property type="match status" value="1"/>
</dbReference>
<feature type="domain" description="Tim44-like" evidence="7">
    <location>
        <begin position="132"/>
        <end position="278"/>
    </location>
</feature>
<sequence>MARTVKPTVASPPMASATRIHTRTSATGKVSRPTRNAHAMLALSPNPSYVFDWKRSLPWTGLMNDGYHFLDIVFFAMVAAFLVLRLRSVLGKRTGAERPPEQWTPPEAAADNVVDLQSVRRSASEPPAETPMGQGLAAIRAADRGFDLDGFLGGAKAAFEMIVIAFAHGDKATLQPLLAPDVYRHFSDAIDARRQHGETLQTELVGIRTAELVEAGMDGRFAALTIRFVSEQVNALRDAKGEVVEGNPERVIDVIDLWTFRRDTRSADPNWALAATHTPEP</sequence>
<evidence type="ECO:0000259" key="7">
    <source>
        <dbReference type="SMART" id="SM00978"/>
    </source>
</evidence>
<evidence type="ECO:0000313" key="8">
    <source>
        <dbReference type="EMBL" id="BAE53347.1"/>
    </source>
</evidence>
<protein>
    <recommendedName>
        <fullName evidence="7">Tim44-like domain-containing protein</fullName>
    </recommendedName>
</protein>
<organism evidence="8 9">
    <name type="scientific">Paramagnetospirillum magneticum (strain ATCC 700264 / AMB-1)</name>
    <name type="common">Magnetospirillum magneticum</name>
    <dbReference type="NCBI Taxonomy" id="342108"/>
    <lineage>
        <taxon>Bacteria</taxon>
        <taxon>Pseudomonadati</taxon>
        <taxon>Pseudomonadota</taxon>
        <taxon>Alphaproteobacteria</taxon>
        <taxon>Rhodospirillales</taxon>
        <taxon>Magnetospirillaceae</taxon>
        <taxon>Paramagnetospirillum</taxon>
    </lineage>
</organism>
<dbReference type="KEGG" id="mag:amb4543"/>
<dbReference type="InterPro" id="IPR032710">
    <property type="entry name" value="NTF2-like_dom_sf"/>
</dbReference>
<dbReference type="InterPro" id="IPR039544">
    <property type="entry name" value="Tim44-like"/>
</dbReference>
<dbReference type="STRING" id="342108.amb4543"/>
<proteinExistence type="inferred from homology"/>
<evidence type="ECO:0000313" key="9">
    <source>
        <dbReference type="Proteomes" id="UP000007058"/>
    </source>
</evidence>
<evidence type="ECO:0000256" key="5">
    <source>
        <dbReference type="SAM" id="MobiDB-lite"/>
    </source>
</evidence>
<dbReference type="GO" id="GO:0051087">
    <property type="term" value="F:protein-folding chaperone binding"/>
    <property type="evidence" value="ECO:0007669"/>
    <property type="project" value="TreeGrafter"/>
</dbReference>
<keyword evidence="3" id="KW-0809">Transit peptide</keyword>
<dbReference type="InterPro" id="IPR007379">
    <property type="entry name" value="Tim44-like_dom"/>
</dbReference>
<keyword evidence="6" id="KW-0812">Transmembrane</keyword>
<reference evidence="8 9" key="1">
    <citation type="journal article" date="2005" name="DNA Res.">
        <title>Complete genome sequence of the facultative anaerobic magnetotactic bacterium Magnetospirillum sp. strain AMB-1.</title>
        <authorList>
            <person name="Matsunaga T."/>
            <person name="Okamura Y."/>
            <person name="Fukuda Y."/>
            <person name="Wahyudi A.T."/>
            <person name="Murase Y."/>
            <person name="Takeyama H."/>
        </authorList>
    </citation>
    <scope>NUCLEOTIDE SEQUENCE [LARGE SCALE GENOMIC DNA]</scope>
    <source>
        <strain evidence="9">ATCC 700264 / AMB-1</strain>
    </source>
</reference>
<dbReference type="Gene3D" id="3.10.450.240">
    <property type="match status" value="1"/>
</dbReference>
<keyword evidence="4 6" id="KW-0472">Membrane</keyword>
<keyword evidence="6" id="KW-1133">Transmembrane helix</keyword>
<evidence type="ECO:0000256" key="1">
    <source>
        <dbReference type="ARBA" id="ARBA00004370"/>
    </source>
</evidence>
<dbReference type="GO" id="GO:0016020">
    <property type="term" value="C:membrane"/>
    <property type="evidence" value="ECO:0007669"/>
    <property type="project" value="UniProtKB-SubCell"/>
</dbReference>
<dbReference type="HOGENOM" id="CLU_086329_2_0_5"/>
<evidence type="ECO:0000256" key="6">
    <source>
        <dbReference type="SAM" id="Phobius"/>
    </source>
</evidence>
<dbReference type="GO" id="GO:0030150">
    <property type="term" value="P:protein import into mitochondrial matrix"/>
    <property type="evidence" value="ECO:0007669"/>
    <property type="project" value="TreeGrafter"/>
</dbReference>
<gene>
    <name evidence="8" type="ordered locus">amb4543</name>
</gene>
<feature type="transmembrane region" description="Helical" evidence="6">
    <location>
        <begin position="66"/>
        <end position="84"/>
    </location>
</feature>